<protein>
    <recommendedName>
        <fullName evidence="3">Outer membrane protein beta-barrel family protein</fullName>
    </recommendedName>
</protein>
<dbReference type="Proteomes" id="UP000198517">
    <property type="component" value="Unassembled WGS sequence"/>
</dbReference>
<accession>A0A1G7BKH4</accession>
<organism evidence="1 2">
    <name type="scientific">Riemerella columbipharyngis</name>
    <dbReference type="NCBI Taxonomy" id="1071918"/>
    <lineage>
        <taxon>Bacteria</taxon>
        <taxon>Pseudomonadati</taxon>
        <taxon>Bacteroidota</taxon>
        <taxon>Flavobacteriia</taxon>
        <taxon>Flavobacteriales</taxon>
        <taxon>Weeksellaceae</taxon>
        <taxon>Riemerella</taxon>
    </lineage>
</organism>
<proteinExistence type="predicted"/>
<dbReference type="AlphaFoldDB" id="A0A1G7BKH4"/>
<gene>
    <name evidence="1" type="ORF">SAMN05421544_10629</name>
</gene>
<dbReference type="RefSeq" id="WP_245688865.1">
    <property type="nucleotide sequence ID" value="NZ_FNAS01000006.1"/>
</dbReference>
<sequence>MQNSTNLIQDNYGYIDQGNSGTGLFRVNQQDISRFIDLQLTASQKIADRHELKAGVSWVSNNYQQPDRKIFSGNPVGQNSDLISLSYGGNNLIRQYLDVNGKNYLSAFAEYKVRLDNKNNRKSYPVELSLGYDGFMDRRSISYRFIYSVYNINSNLADRTVVINPDTLQTVFDQSAQKWHILLQRRLYFGI</sequence>
<dbReference type="EMBL" id="FNAS01000006">
    <property type="protein sequence ID" value="SDE27591.1"/>
    <property type="molecule type" value="Genomic_DNA"/>
</dbReference>
<reference evidence="1 2" key="1">
    <citation type="submission" date="2016-10" db="EMBL/GenBank/DDBJ databases">
        <authorList>
            <person name="de Groot N.N."/>
        </authorList>
    </citation>
    <scope>NUCLEOTIDE SEQUENCE [LARGE SCALE GENOMIC DNA]</scope>
    <source>
        <strain evidence="1 2">DSM 24015</strain>
    </source>
</reference>
<keyword evidence="2" id="KW-1185">Reference proteome</keyword>
<evidence type="ECO:0000313" key="1">
    <source>
        <dbReference type="EMBL" id="SDE27591.1"/>
    </source>
</evidence>
<name>A0A1G7BKH4_9FLAO</name>
<evidence type="ECO:0008006" key="3">
    <source>
        <dbReference type="Google" id="ProtNLM"/>
    </source>
</evidence>
<evidence type="ECO:0000313" key="2">
    <source>
        <dbReference type="Proteomes" id="UP000198517"/>
    </source>
</evidence>
<dbReference type="STRING" id="1071918.SAMN05421544_10629"/>